<evidence type="ECO:0000313" key="2">
    <source>
        <dbReference type="EMBL" id="KAL0567706.1"/>
    </source>
</evidence>
<dbReference type="Proteomes" id="UP001465976">
    <property type="component" value="Unassembled WGS sequence"/>
</dbReference>
<feature type="compositionally biased region" description="Polar residues" evidence="1">
    <location>
        <begin position="1"/>
        <end position="16"/>
    </location>
</feature>
<gene>
    <name evidence="2" type="ORF">V5O48_014291</name>
</gene>
<keyword evidence="3" id="KW-1185">Reference proteome</keyword>
<dbReference type="EMBL" id="JBAHYK010001521">
    <property type="protein sequence ID" value="KAL0567706.1"/>
    <property type="molecule type" value="Genomic_DNA"/>
</dbReference>
<evidence type="ECO:0000313" key="3">
    <source>
        <dbReference type="Proteomes" id="UP001465976"/>
    </source>
</evidence>
<reference evidence="2 3" key="1">
    <citation type="submission" date="2024-02" db="EMBL/GenBank/DDBJ databases">
        <title>A draft genome for the cacao thread blight pathogen Marasmius crinis-equi.</title>
        <authorList>
            <person name="Cohen S.P."/>
            <person name="Baruah I.K."/>
            <person name="Amoako-Attah I."/>
            <person name="Bukari Y."/>
            <person name="Meinhardt L.W."/>
            <person name="Bailey B.A."/>
        </authorList>
    </citation>
    <scope>NUCLEOTIDE SEQUENCE [LARGE SCALE GENOMIC DNA]</scope>
    <source>
        <strain evidence="2 3">GH-76</strain>
    </source>
</reference>
<organism evidence="2 3">
    <name type="scientific">Marasmius crinis-equi</name>
    <dbReference type="NCBI Taxonomy" id="585013"/>
    <lineage>
        <taxon>Eukaryota</taxon>
        <taxon>Fungi</taxon>
        <taxon>Dikarya</taxon>
        <taxon>Basidiomycota</taxon>
        <taxon>Agaricomycotina</taxon>
        <taxon>Agaricomycetes</taxon>
        <taxon>Agaricomycetidae</taxon>
        <taxon>Agaricales</taxon>
        <taxon>Marasmiineae</taxon>
        <taxon>Marasmiaceae</taxon>
        <taxon>Marasmius</taxon>
    </lineage>
</organism>
<feature type="compositionally biased region" description="Basic and acidic residues" evidence="1">
    <location>
        <begin position="66"/>
        <end position="77"/>
    </location>
</feature>
<comment type="caution">
    <text evidence="2">The sequence shown here is derived from an EMBL/GenBank/DDBJ whole genome shotgun (WGS) entry which is preliminary data.</text>
</comment>
<proteinExistence type="predicted"/>
<name>A0ABR3EXR5_9AGAR</name>
<sequence>MSTAIATDNHSGNNSPVGGALQLNIAPPPMPLPGEGTSRADASKNWRPGQHETESTRSLTPTQRVSMEKGKHFEPGTDIKVPQPTLSWQKPSRLNAPGTPSIGINPNAPGAEHAASS</sequence>
<feature type="compositionally biased region" description="Polar residues" evidence="1">
    <location>
        <begin position="56"/>
        <end position="65"/>
    </location>
</feature>
<feature type="compositionally biased region" description="Basic and acidic residues" evidence="1">
    <location>
        <begin position="41"/>
        <end position="55"/>
    </location>
</feature>
<feature type="region of interest" description="Disordered" evidence="1">
    <location>
        <begin position="1"/>
        <end position="117"/>
    </location>
</feature>
<protein>
    <submittedName>
        <fullName evidence="2">Uncharacterized protein</fullName>
    </submittedName>
</protein>
<evidence type="ECO:0000256" key="1">
    <source>
        <dbReference type="SAM" id="MobiDB-lite"/>
    </source>
</evidence>
<feature type="non-terminal residue" evidence="2">
    <location>
        <position position="117"/>
    </location>
</feature>
<accession>A0ABR3EXR5</accession>